<dbReference type="Pfam" id="PF11922">
    <property type="entry name" value="DUF3440"/>
    <property type="match status" value="1"/>
</dbReference>
<dbReference type="InterPro" id="IPR021845">
    <property type="entry name" value="DUF3440"/>
</dbReference>
<evidence type="ECO:0000313" key="2">
    <source>
        <dbReference type="Proteomes" id="UP000574104"/>
    </source>
</evidence>
<proteinExistence type="predicted"/>
<dbReference type="PANTHER" id="PTHR30083">
    <property type="entry name" value="TRANSCRIPTIONAL REGULATOR-RELATED"/>
    <property type="match status" value="1"/>
</dbReference>
<comment type="caution">
    <text evidence="1">The sequence shown here is derived from an EMBL/GenBank/DDBJ whole genome shotgun (WGS) entry which is preliminary data.</text>
</comment>
<reference evidence="1 2" key="1">
    <citation type="submission" date="2020-03" db="EMBL/GenBank/DDBJ databases">
        <title>Soil Listeria distribution.</title>
        <authorList>
            <person name="Liao J."/>
            <person name="Wiedmann M."/>
        </authorList>
    </citation>
    <scope>NUCLEOTIDE SEQUENCE [LARGE SCALE GENOMIC DNA]</scope>
    <source>
        <strain evidence="1 2">FSL L7-1299</strain>
    </source>
</reference>
<gene>
    <name evidence="1" type="ORF">HB904_03765</name>
</gene>
<dbReference type="InterPro" id="IPR014729">
    <property type="entry name" value="Rossmann-like_a/b/a_fold"/>
</dbReference>
<name>A0A842AGT5_9LIST</name>
<dbReference type="EMBL" id="JAARSH010000002">
    <property type="protein sequence ID" value="MBC1615288.1"/>
    <property type="molecule type" value="Genomic_DNA"/>
</dbReference>
<evidence type="ECO:0000313" key="1">
    <source>
        <dbReference type="EMBL" id="MBC1615288.1"/>
    </source>
</evidence>
<sequence length="416" mass="48244">MKYIFDEFENVLVAFSGGKDSGVMLNLIIDYAKKTKQLSKVAVYHLDYEAQYEATTSYVTQTFLELPKEIKKFWLCLPVSVRTATSAIDGKWIPWQSSKQEIWVRDMPTYPFVLNTRNCPFQFDEGEEDYTVQKHFCSYFAETFGNTTVAIGIRASESLDRFGAIKSSKKVNQYKTSNYITKESQNVFKSYIIYDWEVEDIWTANAKFGWEYNKLYDLYYLAGVPINKMRVASPFISEGIASLSLYKVIDPQTWAKMVGRVNGVNFAGIYGKTTAMGWKSIQLPPNHTWKTYLDFLLSTLPQQTRANYLDKFQTSIKFWKERGGVLSEDTIQELKSLGMDFEIAGKTNYKTEKQAVTFKEYPDDAPVTDFKEVPSYKRMCICIMKNDHLCKYMGFSQTKEETERRKKAIEKYKNLV</sequence>
<protein>
    <submittedName>
        <fullName evidence="1">DUF3440 domain-containing protein</fullName>
    </submittedName>
</protein>
<dbReference type="PANTHER" id="PTHR30083:SF0">
    <property type="entry name" value="3'-PHOSPHOADENOSINE 5'-PHOSPHOSULFATE SULFOTRANSFERASE (PAPS REDUCTASE)_FAD SYNTHETASE"/>
    <property type="match status" value="1"/>
</dbReference>
<dbReference type="Gene3D" id="3.40.50.620">
    <property type="entry name" value="HUPs"/>
    <property type="match status" value="1"/>
</dbReference>
<dbReference type="AlphaFoldDB" id="A0A842AGT5"/>
<organism evidence="1 2">
    <name type="scientific">Listeria booriae</name>
    <dbReference type="NCBI Taxonomy" id="1552123"/>
    <lineage>
        <taxon>Bacteria</taxon>
        <taxon>Bacillati</taxon>
        <taxon>Bacillota</taxon>
        <taxon>Bacilli</taxon>
        <taxon>Bacillales</taxon>
        <taxon>Listeriaceae</taxon>
        <taxon>Listeria</taxon>
    </lineage>
</organism>
<dbReference type="Proteomes" id="UP000574104">
    <property type="component" value="Unassembled WGS sequence"/>
</dbReference>
<dbReference type="SUPFAM" id="SSF52402">
    <property type="entry name" value="Adenine nucleotide alpha hydrolases-like"/>
    <property type="match status" value="1"/>
</dbReference>
<dbReference type="GO" id="GO:0071453">
    <property type="term" value="P:cellular response to oxygen levels"/>
    <property type="evidence" value="ECO:0007669"/>
    <property type="project" value="TreeGrafter"/>
</dbReference>
<accession>A0A842AGT5</accession>